<evidence type="ECO:0000256" key="1">
    <source>
        <dbReference type="SAM" id="Phobius"/>
    </source>
</evidence>
<dbReference type="Proteomes" id="UP000036356">
    <property type="component" value="Unassembled WGS sequence"/>
</dbReference>
<feature type="transmembrane region" description="Helical" evidence="1">
    <location>
        <begin position="36"/>
        <end position="57"/>
    </location>
</feature>
<evidence type="ECO:0000313" key="3">
    <source>
        <dbReference type="Proteomes" id="UP000036356"/>
    </source>
</evidence>
<keyword evidence="1" id="KW-1133">Transmembrane helix</keyword>
<evidence type="ECO:0000313" key="2">
    <source>
        <dbReference type="EMBL" id="KLU65355.1"/>
    </source>
</evidence>
<accession>A0A0J1FPD1</accession>
<dbReference type="PATRIC" id="fig|476652.3.peg.2603"/>
<organism evidence="2 3">
    <name type="scientific">Desulfosporosinus acididurans</name>
    <dbReference type="NCBI Taxonomy" id="476652"/>
    <lineage>
        <taxon>Bacteria</taxon>
        <taxon>Bacillati</taxon>
        <taxon>Bacillota</taxon>
        <taxon>Clostridia</taxon>
        <taxon>Eubacteriales</taxon>
        <taxon>Desulfitobacteriaceae</taxon>
        <taxon>Desulfosporosinus</taxon>
    </lineage>
</organism>
<gene>
    <name evidence="2" type="ORF">DEAC_c24920</name>
</gene>
<keyword evidence="1" id="KW-0472">Membrane</keyword>
<dbReference type="RefSeq" id="WP_047810342.1">
    <property type="nucleotide sequence ID" value="NZ_LDZY01000008.1"/>
</dbReference>
<reference evidence="2 3" key="1">
    <citation type="submission" date="2015-06" db="EMBL/GenBank/DDBJ databases">
        <title>Draft genome of the moderately acidophilic sulfate reducer Candidatus Desulfosporosinus acididurans strain M1.</title>
        <authorList>
            <person name="Poehlein A."/>
            <person name="Petzsch P."/>
            <person name="Johnson B.D."/>
            <person name="Schloemann M."/>
            <person name="Daniel R."/>
            <person name="Muehling M."/>
        </authorList>
    </citation>
    <scope>NUCLEOTIDE SEQUENCE [LARGE SCALE GENOMIC DNA]</scope>
    <source>
        <strain evidence="2 3">M1</strain>
    </source>
</reference>
<name>A0A0J1FPD1_9FIRM</name>
<protein>
    <submittedName>
        <fullName evidence="2">Uncharacterized protein</fullName>
    </submittedName>
</protein>
<dbReference type="AlphaFoldDB" id="A0A0J1FPD1"/>
<keyword evidence="3" id="KW-1185">Reference proteome</keyword>
<dbReference type="EMBL" id="LDZY01000008">
    <property type="protein sequence ID" value="KLU65355.1"/>
    <property type="molecule type" value="Genomic_DNA"/>
</dbReference>
<dbReference type="STRING" id="476652.DEAC_c24920"/>
<proteinExistence type="predicted"/>
<sequence length="61" mass="6922">MEDIEGIGEPDKTVSDRLAIDSYFVTVNESGRLKKIWTWIAITSFLIGTSMSIISFLQKIR</sequence>
<comment type="caution">
    <text evidence="2">The sequence shown here is derived from an EMBL/GenBank/DDBJ whole genome shotgun (WGS) entry which is preliminary data.</text>
</comment>
<keyword evidence="1" id="KW-0812">Transmembrane</keyword>